<dbReference type="Pfam" id="PF00583">
    <property type="entry name" value="Acetyltransf_1"/>
    <property type="match status" value="1"/>
</dbReference>
<evidence type="ECO:0000256" key="1">
    <source>
        <dbReference type="SAM" id="MobiDB-lite"/>
    </source>
</evidence>
<feature type="domain" description="N-acetyltransferase" evidence="2">
    <location>
        <begin position="69"/>
        <end position="230"/>
    </location>
</feature>
<dbReference type="GO" id="GO:0016747">
    <property type="term" value="F:acyltransferase activity, transferring groups other than amino-acyl groups"/>
    <property type="evidence" value="ECO:0007669"/>
    <property type="project" value="InterPro"/>
</dbReference>
<evidence type="ECO:0000313" key="4">
    <source>
        <dbReference type="Proteomes" id="UP000075714"/>
    </source>
</evidence>
<evidence type="ECO:0000259" key="2">
    <source>
        <dbReference type="PROSITE" id="PS51186"/>
    </source>
</evidence>
<sequence length="233" mass="24972">MNFRKEFTLPEGRVVISPLTVPLIEQTADLLASSFVTAVAALAPYGAYVRRNIGRYLTEHQALPPKAVVLVAVLQPQEAAAAEGEGQGEAPPLLTAAEQEPLSGGPPASPTPAPPCALPRVIGTAELSFNPVTRSSQPFLDAPQKCAYMCNMAVLPAYRRKGVASNLLDAAEDVAAGIMQESEMYLHLRFVDADAAKLYERSGFAPKAEHFPGVFLFGIQRMKLMLKPLSASR</sequence>
<organism evidence="3 4">
    <name type="scientific">Gonium pectorale</name>
    <name type="common">Green alga</name>
    <dbReference type="NCBI Taxonomy" id="33097"/>
    <lineage>
        <taxon>Eukaryota</taxon>
        <taxon>Viridiplantae</taxon>
        <taxon>Chlorophyta</taxon>
        <taxon>core chlorophytes</taxon>
        <taxon>Chlorophyceae</taxon>
        <taxon>CS clade</taxon>
        <taxon>Chlamydomonadales</taxon>
        <taxon>Volvocaceae</taxon>
        <taxon>Gonium</taxon>
    </lineage>
</organism>
<keyword evidence="4" id="KW-1185">Reference proteome</keyword>
<gene>
    <name evidence="3" type="ORF">GPECTOR_606g683</name>
</gene>
<reference evidence="4" key="1">
    <citation type="journal article" date="2016" name="Nat. Commun.">
        <title>The Gonium pectorale genome demonstrates co-option of cell cycle regulation during the evolution of multicellularity.</title>
        <authorList>
            <person name="Hanschen E.R."/>
            <person name="Marriage T.N."/>
            <person name="Ferris P.J."/>
            <person name="Hamaji T."/>
            <person name="Toyoda A."/>
            <person name="Fujiyama A."/>
            <person name="Neme R."/>
            <person name="Noguchi H."/>
            <person name="Minakuchi Y."/>
            <person name="Suzuki M."/>
            <person name="Kawai-Toyooka H."/>
            <person name="Smith D.R."/>
            <person name="Sparks H."/>
            <person name="Anderson J."/>
            <person name="Bakaric R."/>
            <person name="Luria V."/>
            <person name="Karger A."/>
            <person name="Kirschner M.W."/>
            <person name="Durand P.M."/>
            <person name="Michod R.E."/>
            <person name="Nozaki H."/>
            <person name="Olson B.J."/>
        </authorList>
    </citation>
    <scope>NUCLEOTIDE SEQUENCE [LARGE SCALE GENOMIC DNA]</scope>
    <source>
        <strain evidence="4">NIES-2863</strain>
    </source>
</reference>
<dbReference type="SUPFAM" id="SSF55729">
    <property type="entry name" value="Acyl-CoA N-acyltransferases (Nat)"/>
    <property type="match status" value="1"/>
</dbReference>
<evidence type="ECO:0000313" key="3">
    <source>
        <dbReference type="EMBL" id="KXZ41251.1"/>
    </source>
</evidence>
<dbReference type="Proteomes" id="UP000075714">
    <property type="component" value="Unassembled WGS sequence"/>
</dbReference>
<dbReference type="OrthoDB" id="2017234at2759"/>
<protein>
    <recommendedName>
        <fullName evidence="2">N-acetyltransferase domain-containing protein</fullName>
    </recommendedName>
</protein>
<dbReference type="InterPro" id="IPR000182">
    <property type="entry name" value="GNAT_dom"/>
</dbReference>
<dbReference type="PANTHER" id="PTHR47489">
    <property type="entry name" value="ACYL-COA N-ACYLTRANSFERASES (NAT) SUPERFAMILY PROTEIN"/>
    <property type="match status" value="1"/>
</dbReference>
<accession>A0A150FUE9</accession>
<dbReference type="AlphaFoldDB" id="A0A150FUE9"/>
<dbReference type="InterPro" id="IPR016181">
    <property type="entry name" value="Acyl_CoA_acyltransferase"/>
</dbReference>
<comment type="caution">
    <text evidence="3">The sequence shown here is derived from an EMBL/GenBank/DDBJ whole genome shotgun (WGS) entry which is preliminary data.</text>
</comment>
<proteinExistence type="predicted"/>
<feature type="region of interest" description="Disordered" evidence="1">
    <location>
        <begin position="97"/>
        <end position="116"/>
    </location>
</feature>
<feature type="compositionally biased region" description="Pro residues" evidence="1">
    <location>
        <begin position="107"/>
        <end position="116"/>
    </location>
</feature>
<dbReference type="EMBL" id="LSYV01000603">
    <property type="protein sequence ID" value="KXZ41251.1"/>
    <property type="molecule type" value="Genomic_DNA"/>
</dbReference>
<dbReference type="CDD" id="cd04301">
    <property type="entry name" value="NAT_SF"/>
    <property type="match status" value="1"/>
</dbReference>
<dbReference type="Gene3D" id="3.40.630.30">
    <property type="match status" value="1"/>
</dbReference>
<dbReference type="PANTHER" id="PTHR47489:SF2">
    <property type="entry name" value="GCN5-RELATED N-ACETYLTRANSFERASE 5, CHLOROPLASTIC"/>
    <property type="match status" value="1"/>
</dbReference>
<dbReference type="STRING" id="33097.A0A150FUE9"/>
<name>A0A150FUE9_GONPE</name>
<dbReference type="PROSITE" id="PS51186">
    <property type="entry name" value="GNAT"/>
    <property type="match status" value="1"/>
</dbReference>